<dbReference type="PROSITE" id="PS50835">
    <property type="entry name" value="IG_LIKE"/>
    <property type="match status" value="5"/>
</dbReference>
<keyword evidence="3 6" id="KW-1133">Transmembrane helix</keyword>
<dbReference type="SUPFAM" id="SSF48726">
    <property type="entry name" value="Immunoglobulin"/>
    <property type="match status" value="5"/>
</dbReference>
<dbReference type="PANTHER" id="PTHR23278:SF4">
    <property type="entry name" value="SIDESTEP, ISOFORM C"/>
    <property type="match status" value="1"/>
</dbReference>
<dbReference type="InterPro" id="IPR007110">
    <property type="entry name" value="Ig-like_dom"/>
</dbReference>
<dbReference type="InterPro" id="IPR013783">
    <property type="entry name" value="Ig-like_fold"/>
</dbReference>
<dbReference type="Pfam" id="PF08205">
    <property type="entry name" value="C2-set_2"/>
    <property type="match status" value="1"/>
</dbReference>
<evidence type="ECO:0000259" key="7">
    <source>
        <dbReference type="PROSITE" id="PS50835"/>
    </source>
</evidence>
<keyword evidence="2 6" id="KW-0812">Transmembrane</keyword>
<dbReference type="InterPro" id="IPR013106">
    <property type="entry name" value="Ig_V-set"/>
</dbReference>
<dbReference type="SMART" id="SM00409">
    <property type="entry name" value="IG"/>
    <property type="match status" value="4"/>
</dbReference>
<dbReference type="OrthoDB" id="6250964at2759"/>
<dbReference type="RefSeq" id="XP_014243701.1">
    <property type="nucleotide sequence ID" value="XM_014388215.1"/>
</dbReference>
<dbReference type="Pfam" id="PF13927">
    <property type="entry name" value="Ig_3"/>
    <property type="match status" value="1"/>
</dbReference>
<evidence type="ECO:0000256" key="3">
    <source>
        <dbReference type="ARBA" id="ARBA00022989"/>
    </source>
</evidence>
<dbReference type="EnsemblMetazoa" id="XM_014388215.1">
    <property type="protein sequence ID" value="XP_014243701.1"/>
    <property type="gene ID" value="LOC106663395"/>
</dbReference>
<evidence type="ECO:0000313" key="8">
    <source>
        <dbReference type="EnsemblMetazoa" id="XP_014243701.1"/>
    </source>
</evidence>
<feature type="domain" description="Ig-like" evidence="7">
    <location>
        <begin position="251"/>
        <end position="345"/>
    </location>
</feature>
<evidence type="ECO:0000256" key="2">
    <source>
        <dbReference type="ARBA" id="ARBA00022692"/>
    </source>
</evidence>
<protein>
    <recommendedName>
        <fullName evidence="7">Ig-like domain-containing protein</fullName>
    </recommendedName>
</protein>
<comment type="subcellular location">
    <subcellularLocation>
        <location evidence="1">Membrane</location>
        <topology evidence="1">Single-pass membrane protein</topology>
    </subcellularLocation>
</comment>
<feature type="domain" description="Ig-like" evidence="7">
    <location>
        <begin position="445"/>
        <end position="537"/>
    </location>
</feature>
<dbReference type="AlphaFoldDB" id="A0A8I6RF83"/>
<feature type="transmembrane region" description="Helical" evidence="6">
    <location>
        <begin position="7"/>
        <end position="28"/>
    </location>
</feature>
<evidence type="ECO:0000313" key="9">
    <source>
        <dbReference type="Proteomes" id="UP000494040"/>
    </source>
</evidence>
<dbReference type="GO" id="GO:0016020">
    <property type="term" value="C:membrane"/>
    <property type="evidence" value="ECO:0007669"/>
    <property type="project" value="UniProtKB-SubCell"/>
</dbReference>
<evidence type="ECO:0000256" key="1">
    <source>
        <dbReference type="ARBA" id="ARBA00004167"/>
    </source>
</evidence>
<dbReference type="InterPro" id="IPR003599">
    <property type="entry name" value="Ig_sub"/>
</dbReference>
<feature type="domain" description="Ig-like" evidence="7">
    <location>
        <begin position="148"/>
        <end position="244"/>
    </location>
</feature>
<feature type="transmembrane region" description="Helical" evidence="6">
    <location>
        <begin position="674"/>
        <end position="700"/>
    </location>
</feature>
<dbReference type="PANTHER" id="PTHR23278">
    <property type="entry name" value="SIDESTEP PROTEIN"/>
    <property type="match status" value="1"/>
</dbReference>
<dbReference type="GeneID" id="106663395"/>
<feature type="domain" description="Ig-like" evidence="7">
    <location>
        <begin position="33"/>
        <end position="140"/>
    </location>
</feature>
<accession>A0A8I6RF83</accession>
<organism evidence="8 9">
    <name type="scientific">Cimex lectularius</name>
    <name type="common">Bed bug</name>
    <name type="synonym">Acanthia lectularia</name>
    <dbReference type="NCBI Taxonomy" id="79782"/>
    <lineage>
        <taxon>Eukaryota</taxon>
        <taxon>Metazoa</taxon>
        <taxon>Ecdysozoa</taxon>
        <taxon>Arthropoda</taxon>
        <taxon>Hexapoda</taxon>
        <taxon>Insecta</taxon>
        <taxon>Pterygota</taxon>
        <taxon>Neoptera</taxon>
        <taxon>Paraneoptera</taxon>
        <taxon>Hemiptera</taxon>
        <taxon>Heteroptera</taxon>
        <taxon>Panheteroptera</taxon>
        <taxon>Cimicomorpha</taxon>
        <taxon>Cimicidae</taxon>
        <taxon>Cimex</taxon>
    </lineage>
</organism>
<keyword evidence="5" id="KW-1015">Disulfide bond</keyword>
<keyword evidence="9" id="KW-1185">Reference proteome</keyword>
<feature type="domain" description="Ig-like" evidence="7">
    <location>
        <begin position="349"/>
        <end position="440"/>
    </location>
</feature>
<dbReference type="SMART" id="SM00408">
    <property type="entry name" value="IGc2"/>
    <property type="match status" value="3"/>
</dbReference>
<sequence length="740" mass="82072">MPSEGKLMFFCFVLLTMILQVIFVHSMIGDSEPPEVVWAEIDGTAELPCRGENNYTDVAMILWFKGNTGVPLYTVDKRDENRGRPIHSALTSKLGTRTYYVNGEPGHLRIQKIVPTDVGIYRCRIDYLNAPTTNFKVNLTIIVPPSEPNIYFEDGDDVRDVAGPYLEGHEIRLTCIVNGGDPVPMVYWLLESERLDGTEGKNLPKGVIINRLHLGPVTRNLHGKTISCQAISAKGANPKTRTVTISLYLRPTSVKILSAPSYMSSGTIHQCICSTEGSLPPANISWFIDGEPVRNSIITVKIGVKETSSILNLKAQWSDDGKVLTCKASNSKYPHFHMSEDRHLKVGYPPIVSVRILSNRDQNFLQMGDNITLLCQVKSNPPVMSIMWYHRTDAYPLPPTGTELNNALQLINISLQHAGDYSCVAKNSEGTTRSRPANLRIRHAPVCKEGEQRKTIGLLKNQSVFLSCEVDANPNTNLKFRWTFNNSKDVLPLPSSWMRTTGSVSFFNYTPATDVDFGTIGCWAENVVGKQQQPCLTNLVQGSLPPAPSDCEVVHNNVTNKLRLVCIPGGNEDSTAEHHYVVEVNEIEAGGQGGLGLMGDEALGPPLYRMLSQFPSFNLDKLKPNRDYKLEVYAKNVYGLSQPPYVINGVRFPAKEASAQEQDLTKMDEELESAIIYGLIAIASLIILLTIVLSVSYNYIRKRRNEHKGNNLALNNLGPSVVGIRDNDLEEEGCNFIDTH</sequence>
<keyword evidence="4 6" id="KW-0472">Membrane</keyword>
<dbReference type="Gene3D" id="2.60.40.10">
    <property type="entry name" value="Immunoglobulins"/>
    <property type="match status" value="5"/>
</dbReference>
<dbReference type="InterPro" id="IPR036179">
    <property type="entry name" value="Ig-like_dom_sf"/>
</dbReference>
<dbReference type="Pfam" id="PF07686">
    <property type="entry name" value="V-set"/>
    <property type="match status" value="1"/>
</dbReference>
<dbReference type="KEGG" id="clec:106663395"/>
<reference evidence="8" key="1">
    <citation type="submission" date="2022-01" db="UniProtKB">
        <authorList>
            <consortium name="EnsemblMetazoa"/>
        </authorList>
    </citation>
    <scope>IDENTIFICATION</scope>
</reference>
<dbReference type="OMA" id="TRNFRVN"/>
<proteinExistence type="predicted"/>
<evidence type="ECO:0000256" key="6">
    <source>
        <dbReference type="SAM" id="Phobius"/>
    </source>
</evidence>
<evidence type="ECO:0000256" key="5">
    <source>
        <dbReference type="ARBA" id="ARBA00023157"/>
    </source>
</evidence>
<dbReference type="Proteomes" id="UP000494040">
    <property type="component" value="Unassembled WGS sequence"/>
</dbReference>
<evidence type="ECO:0000256" key="4">
    <source>
        <dbReference type="ARBA" id="ARBA00023136"/>
    </source>
</evidence>
<dbReference type="InterPro" id="IPR003598">
    <property type="entry name" value="Ig_sub2"/>
</dbReference>
<name>A0A8I6RF83_CIMLE</name>
<dbReference type="CDD" id="cd00096">
    <property type="entry name" value="Ig"/>
    <property type="match status" value="1"/>
</dbReference>
<dbReference type="InterPro" id="IPR013162">
    <property type="entry name" value="CD80_C2-set"/>
</dbReference>